<feature type="compositionally biased region" description="Low complexity" evidence="3">
    <location>
        <begin position="167"/>
        <end position="178"/>
    </location>
</feature>
<feature type="domain" description="Tetratricopeptide repeat protein 7 N-terminal" evidence="4">
    <location>
        <begin position="3"/>
        <end position="222"/>
    </location>
</feature>
<evidence type="ECO:0000256" key="3">
    <source>
        <dbReference type="SAM" id="MobiDB-lite"/>
    </source>
</evidence>
<dbReference type="EMBL" id="HE601055">
    <property type="protein sequence ID" value="CAP33562.2"/>
    <property type="molecule type" value="Genomic_DNA"/>
</dbReference>
<evidence type="ECO:0000313" key="6">
    <source>
        <dbReference type="Proteomes" id="UP000008549"/>
    </source>
</evidence>
<feature type="region of interest" description="Disordered" evidence="3">
    <location>
        <begin position="157"/>
        <end position="178"/>
    </location>
</feature>
<accession>A8XLQ8</accession>
<dbReference type="FunFam" id="1.25.40.10:FF:001885">
    <property type="entry name" value="TeTratriCopeptide repeat domain protein related"/>
    <property type="match status" value="1"/>
</dbReference>
<dbReference type="HOGENOM" id="CLU_010512_0_0_1"/>
<feature type="region of interest" description="Disordered" evidence="3">
    <location>
        <begin position="474"/>
        <end position="514"/>
    </location>
</feature>
<proteinExistence type="inferred from homology"/>
<dbReference type="InterPro" id="IPR045819">
    <property type="entry name" value="TTC7_N"/>
</dbReference>
<dbReference type="InterPro" id="IPR051722">
    <property type="entry name" value="Endocytosis_PI4K-reg_protein"/>
</dbReference>
<dbReference type="eggNOG" id="KOG4162">
    <property type="taxonomic scope" value="Eukaryota"/>
</dbReference>
<name>A8XLQ8_CAEBR</name>
<keyword evidence="6" id="KW-1185">Reference proteome</keyword>
<dbReference type="InterPro" id="IPR019734">
    <property type="entry name" value="TPR_rpt"/>
</dbReference>
<dbReference type="OMA" id="VISEYMM"/>
<dbReference type="GO" id="GO:0072659">
    <property type="term" value="P:protein localization to plasma membrane"/>
    <property type="evidence" value="ECO:0000318"/>
    <property type="project" value="GO_Central"/>
</dbReference>
<dbReference type="GO" id="GO:0005886">
    <property type="term" value="C:plasma membrane"/>
    <property type="evidence" value="ECO:0000318"/>
    <property type="project" value="GO_Central"/>
</dbReference>
<gene>
    <name evidence="7" type="primary">ttc-7</name>
    <name evidence="5 7" type="ORF">CBG15186</name>
    <name evidence="5" type="ORF">CBG_15186</name>
</gene>
<feature type="domain" description="Tetratricopeptide repeat protein 7 N-terminal" evidence="4">
    <location>
        <begin position="264"/>
        <end position="425"/>
    </location>
</feature>
<dbReference type="PANTHER" id="PTHR23083">
    <property type="entry name" value="TETRATRICOPEPTIDE REPEAT PROTEIN, TPR"/>
    <property type="match status" value="1"/>
</dbReference>
<dbReference type="FunFam" id="1.25.40.10:FF:001263">
    <property type="entry name" value="TeTratriCopeptide repeat domain protein related"/>
    <property type="match status" value="1"/>
</dbReference>
<dbReference type="SMART" id="SM00028">
    <property type="entry name" value="TPR"/>
    <property type="match status" value="5"/>
</dbReference>
<dbReference type="SUPFAM" id="SSF48452">
    <property type="entry name" value="TPR-like"/>
    <property type="match status" value="3"/>
</dbReference>
<dbReference type="WormBase" id="CBG15186a">
    <property type="protein sequence ID" value="CBP45952"/>
    <property type="gene ID" value="WBGene00035509"/>
    <property type="gene designation" value="Cbr-ttc-7"/>
</dbReference>
<feature type="compositionally biased region" description="Low complexity" evidence="3">
    <location>
        <begin position="478"/>
        <end position="499"/>
    </location>
</feature>
<dbReference type="FunCoup" id="A8XLQ8">
    <property type="interactions" value="1754"/>
</dbReference>
<dbReference type="PANTHER" id="PTHR23083:SF464">
    <property type="entry name" value="TETRATRICOPEPTIDE REPEAT DOMAIN 7, ISOFORM A"/>
    <property type="match status" value="1"/>
</dbReference>
<dbReference type="InParanoid" id="A8XLQ8"/>
<sequence>MSKLKGSRLEAEVDRVRADANWKRLSELLPSVKSKNSGLEDCYEMFQAEIVLETYLDQLGEVIRPSKDHMDKLTSAEQLLQNSLREKSATNQNVKIEANILLAKVLYACLEFRKALQCISNSEMENGKTPFRTLRALRLVAEGYAIKGLCIESMEEVPPATGTRPHSASTSSTTSTGSSKDQKALYVFEKSAELAIFYINELEKSINSSQAKTAVSGSLTASTSSQTTQAGVKQQEKIVGSKRFQNEKKKFSNYKLHSTLLQVLGELLERVMERVAIIRAKDTAAKKQSSGTEGIEWYRKIITCLGDKYTGERLKQKLSRQFAELLIRATVPIEEKSMSEAMQTKAMNMKLYHGSHKTFFTPKSKIEEIILLLLINEVLSTREVILSRADDLSNSRTLSLQNAKSSFNLLTLVLSTINQYQLLAQIYERAMKFANNDSFLWQQFALSAICCGRFSRAIRVFEQSILASTIASESLNPTSSDSHATLSASSSTSSSTSSTPKHQNPRPTSPDAAMFSSLKLTNNPSCALSVISEYMMISQVLIERFGNYEPAIEYAAKAVELCTKEGQLSFLKSRCQLLHAIAFGFRASEEPSWDLKRTQLSKTVHLIEECVGHDPHDYLSLYYAAYFHAVSRDLESAKDRCSRSLALNGDQPGAIMLLALIFTAYGDLKGALELVINALAEFEHNYGLMVLRLHIETKFGRIEESLDTCTHLLDFWKKQPTVQQQLAYSGGILDEERSQRTINGTETIGGSQKTVFSGTPSLGRELSTPLATTPLIGSFPASTLPVISAIPGNTSTVDLSGIAESIVGTAASEAGAAPSTNSDSLNNSIGDAWSKFRTQADVWMCLAELYIAEGRHADLTKVIEQAITMFPSSPQALYLKGRLLASRSQKMTDDSLSSRIRGEAKSAYLSALALAPGHFPSMAALAQLYEEEGNQKMAEHMLREMVRVDPLNCEWWQQLGCSLMKRGDAERATECLTAASQLDRSTPLLPFSVVPMVFPANSR</sequence>
<comment type="similarity">
    <text evidence="2">Belongs to the YPP1 family.</text>
</comment>
<evidence type="ECO:0000256" key="2">
    <source>
        <dbReference type="ARBA" id="ARBA00038251"/>
    </source>
</evidence>
<dbReference type="Proteomes" id="UP000008549">
    <property type="component" value="Unassembled WGS sequence"/>
</dbReference>
<dbReference type="AlphaFoldDB" id="A8XLQ8"/>
<dbReference type="STRING" id="6238.A8XLQ8"/>
<evidence type="ECO:0000313" key="7">
    <source>
        <dbReference type="WormBase" id="CBG15186a"/>
    </source>
</evidence>
<protein>
    <submittedName>
        <fullName evidence="5">Protein CBG15186</fullName>
    </submittedName>
</protein>
<dbReference type="InterPro" id="IPR011990">
    <property type="entry name" value="TPR-like_helical_dom_sf"/>
</dbReference>
<evidence type="ECO:0000259" key="4">
    <source>
        <dbReference type="Pfam" id="PF19440"/>
    </source>
</evidence>
<reference evidence="5 6" key="1">
    <citation type="journal article" date="2003" name="PLoS Biol.">
        <title>The genome sequence of Caenorhabditis briggsae: a platform for comparative genomics.</title>
        <authorList>
            <person name="Stein L.D."/>
            <person name="Bao Z."/>
            <person name="Blasiar D."/>
            <person name="Blumenthal T."/>
            <person name="Brent M.R."/>
            <person name="Chen N."/>
            <person name="Chinwalla A."/>
            <person name="Clarke L."/>
            <person name="Clee C."/>
            <person name="Coghlan A."/>
            <person name="Coulson A."/>
            <person name="D'Eustachio P."/>
            <person name="Fitch D.H."/>
            <person name="Fulton L.A."/>
            <person name="Fulton R.E."/>
            <person name="Griffiths-Jones S."/>
            <person name="Harris T.W."/>
            <person name="Hillier L.W."/>
            <person name="Kamath R."/>
            <person name="Kuwabara P.E."/>
            <person name="Mardis E.R."/>
            <person name="Marra M.A."/>
            <person name="Miner T.L."/>
            <person name="Minx P."/>
            <person name="Mullikin J.C."/>
            <person name="Plumb R.W."/>
            <person name="Rogers J."/>
            <person name="Schein J.E."/>
            <person name="Sohrmann M."/>
            <person name="Spieth J."/>
            <person name="Stajich J.E."/>
            <person name="Wei C."/>
            <person name="Willey D."/>
            <person name="Wilson R.K."/>
            <person name="Durbin R."/>
            <person name="Waterston R.H."/>
        </authorList>
    </citation>
    <scope>NUCLEOTIDE SEQUENCE [LARGE SCALE GENOMIC DNA]</scope>
    <source>
        <strain evidence="5 6">AF16</strain>
    </source>
</reference>
<evidence type="ECO:0000256" key="1">
    <source>
        <dbReference type="ARBA" id="ARBA00002550"/>
    </source>
</evidence>
<organism evidence="5 6">
    <name type="scientific">Caenorhabditis briggsae</name>
    <dbReference type="NCBI Taxonomy" id="6238"/>
    <lineage>
        <taxon>Eukaryota</taxon>
        <taxon>Metazoa</taxon>
        <taxon>Ecdysozoa</taxon>
        <taxon>Nematoda</taxon>
        <taxon>Chromadorea</taxon>
        <taxon>Rhabditida</taxon>
        <taxon>Rhabditina</taxon>
        <taxon>Rhabditomorpha</taxon>
        <taxon>Rhabditoidea</taxon>
        <taxon>Rhabditidae</taxon>
        <taxon>Peloderinae</taxon>
        <taxon>Caenorhabditis</taxon>
    </lineage>
</organism>
<dbReference type="Pfam" id="PF19440">
    <property type="entry name" value="TTC7_N"/>
    <property type="match status" value="2"/>
</dbReference>
<dbReference type="GO" id="GO:0046854">
    <property type="term" value="P:phosphatidylinositol phosphate biosynthetic process"/>
    <property type="evidence" value="ECO:0000318"/>
    <property type="project" value="GO_Central"/>
</dbReference>
<evidence type="ECO:0000313" key="5">
    <source>
        <dbReference type="EMBL" id="CAP33562.2"/>
    </source>
</evidence>
<dbReference type="Gene3D" id="1.25.40.10">
    <property type="entry name" value="Tetratricopeptide repeat domain"/>
    <property type="match status" value="3"/>
</dbReference>
<reference evidence="5 6" key="2">
    <citation type="journal article" date="2011" name="PLoS Genet.">
        <title>Caenorhabditis briggsae recombinant inbred line genotypes reveal inter-strain incompatibility and the evolution of recombination.</title>
        <authorList>
            <person name="Ross J.A."/>
            <person name="Koboldt D.C."/>
            <person name="Staisch J.E."/>
            <person name="Chamberlin H.M."/>
            <person name="Gupta B.P."/>
            <person name="Miller R.D."/>
            <person name="Baird S.E."/>
            <person name="Haag E.S."/>
        </authorList>
    </citation>
    <scope>NUCLEOTIDE SEQUENCE [LARGE SCALE GENOMIC DNA]</scope>
    <source>
        <strain evidence="5 6">AF16</strain>
    </source>
</reference>
<comment type="function">
    <text evidence="1">Involved in endocytosis.</text>
</comment>